<dbReference type="PANTHER" id="PTHR12526">
    <property type="entry name" value="GLYCOSYLTRANSFERASE"/>
    <property type="match status" value="1"/>
</dbReference>
<dbReference type="Pfam" id="PF13692">
    <property type="entry name" value="Glyco_trans_1_4"/>
    <property type="match status" value="1"/>
</dbReference>
<dbReference type="SUPFAM" id="SSF53756">
    <property type="entry name" value="UDP-Glycosyltransferase/glycogen phosphorylase"/>
    <property type="match status" value="1"/>
</dbReference>
<keyword evidence="3" id="KW-1185">Reference proteome</keyword>
<gene>
    <name evidence="2" type="ORF">JYP50_12635</name>
</gene>
<organism evidence="2 3">
    <name type="scientific">Parahaliea mediterranea</name>
    <dbReference type="NCBI Taxonomy" id="651086"/>
    <lineage>
        <taxon>Bacteria</taxon>
        <taxon>Pseudomonadati</taxon>
        <taxon>Pseudomonadota</taxon>
        <taxon>Gammaproteobacteria</taxon>
        <taxon>Cellvibrionales</taxon>
        <taxon>Halieaceae</taxon>
        <taxon>Parahaliea</taxon>
    </lineage>
</organism>
<evidence type="ECO:0000313" key="3">
    <source>
        <dbReference type="Proteomes" id="UP000664303"/>
    </source>
</evidence>
<accession>A0A939IMX2</accession>
<reference evidence="2" key="1">
    <citation type="submission" date="2021-02" db="EMBL/GenBank/DDBJ databases">
        <title>PHA producing bacteria isolated from coastal sediment in Guangdong, Shenzhen.</title>
        <authorList>
            <person name="Zheng W."/>
            <person name="Yu S."/>
            <person name="Huang Y."/>
        </authorList>
    </citation>
    <scope>NUCLEOTIDE SEQUENCE</scope>
    <source>
        <strain evidence="2">TN14-10</strain>
    </source>
</reference>
<name>A0A939IMX2_9GAMM</name>
<dbReference type="NCBIfam" id="TIGR03088">
    <property type="entry name" value="stp2"/>
    <property type="match status" value="1"/>
</dbReference>
<dbReference type="RefSeq" id="WP_206560894.1">
    <property type="nucleotide sequence ID" value="NZ_JAFKCZ010000008.1"/>
</dbReference>
<dbReference type="AlphaFoldDB" id="A0A939IMX2"/>
<dbReference type="EMBL" id="JAFKCZ010000008">
    <property type="protein sequence ID" value="MBN7797447.1"/>
    <property type="molecule type" value="Genomic_DNA"/>
</dbReference>
<comment type="caution">
    <text evidence="2">The sequence shown here is derived from an EMBL/GenBank/DDBJ whole genome shotgun (WGS) entry which is preliminary data.</text>
</comment>
<evidence type="ECO:0000313" key="2">
    <source>
        <dbReference type="EMBL" id="MBN7797447.1"/>
    </source>
</evidence>
<dbReference type="Gene3D" id="3.40.50.2000">
    <property type="entry name" value="Glycogen Phosphorylase B"/>
    <property type="match status" value="2"/>
</dbReference>
<sequence>MSESRAPLVAHLIYQLGTGGLENGLVNIINRSPADRYRHAIICLTTSEPFARRITAPGVEVIELRKRPGTDLAAYRRLRRELARLSPAIVHSRNLAALEAQLATLWLPGLRRVHGEHGRDMFDLEGRNPRYRWLRRALRSVIHRYVAVSEDLAGWLERDIRVPRQRIRQIYNGVDRERFYPGTPPPALLPPGFMPREGGILLGAVGRLAQVKNHAGLIRALARLFEGAPPLRERVRLVLVGDGPLAGELQQLVAELGLDGQVLLAGERDDIPDLLRAMDLFLQPSLGEGVSNTVLEAMATALPVIATRVGGNPELVTEGATGYLVPVDDDAALAAALARALESPSLPEMGRRARERVLGEFVWERTVDGYLSLYDEVLAPARAGGAGSPASSRAGRAR</sequence>
<evidence type="ECO:0000259" key="1">
    <source>
        <dbReference type="Pfam" id="PF13439"/>
    </source>
</evidence>
<dbReference type="Proteomes" id="UP000664303">
    <property type="component" value="Unassembled WGS sequence"/>
</dbReference>
<feature type="domain" description="Glycosyltransferase subfamily 4-like N-terminal" evidence="1">
    <location>
        <begin position="19"/>
        <end position="178"/>
    </location>
</feature>
<dbReference type="GO" id="GO:0016757">
    <property type="term" value="F:glycosyltransferase activity"/>
    <property type="evidence" value="ECO:0007669"/>
    <property type="project" value="UniProtKB-ARBA"/>
</dbReference>
<dbReference type="InterPro" id="IPR028098">
    <property type="entry name" value="Glyco_trans_4-like_N"/>
</dbReference>
<dbReference type="InterPro" id="IPR017522">
    <property type="entry name" value="Sugar_tfrase_PEP-CTERM_Stp2"/>
</dbReference>
<dbReference type="PANTHER" id="PTHR12526:SF630">
    <property type="entry name" value="GLYCOSYLTRANSFERASE"/>
    <property type="match status" value="1"/>
</dbReference>
<proteinExistence type="predicted"/>
<dbReference type="Pfam" id="PF13439">
    <property type="entry name" value="Glyco_transf_4"/>
    <property type="match status" value="1"/>
</dbReference>
<protein>
    <submittedName>
        <fullName evidence="2">TIGR03088 family PEP-CTERM/XrtA system glycosyltransferase</fullName>
    </submittedName>
</protein>